<accession>A0A5M3N6N2</accession>
<evidence type="ECO:0000256" key="1">
    <source>
        <dbReference type="SAM" id="MobiDB-lite"/>
    </source>
</evidence>
<feature type="compositionally biased region" description="Acidic residues" evidence="1">
    <location>
        <begin position="86"/>
        <end position="102"/>
    </location>
</feature>
<name>A0A5M3N6N2_CONPW</name>
<feature type="compositionally biased region" description="Basic residues" evidence="1">
    <location>
        <begin position="234"/>
        <end position="243"/>
    </location>
</feature>
<sequence>MLASLRVSRRRDRWLELRLDSALSLSEDGDLTVDVNALKALICPPDFSWSYMTSACCRTISPVYSGLWNSVQEDFENVARVLSELEVEPPSEEGEEKDDDALTSEVSGDEPLPPVDVPPRRKRRRSSLTTQPFTVHSAGPSTPAIVVTPSPPQERETSCWVPVQDASFGSRLTVPTHVAFNDVFPPLAVPLASSRSGPCLLPVQRWEYVGGHWVAVLHALEEQTRRGMYSKSMACRRRPRAGRSKSAERRSVFSA</sequence>
<gene>
    <name evidence="2" type="ORF">CONPUDRAFT_161710</name>
</gene>
<keyword evidence="3" id="KW-1185">Reference proteome</keyword>
<reference evidence="3" key="1">
    <citation type="journal article" date="2012" name="Science">
        <title>The Paleozoic origin of enzymatic lignin decomposition reconstructed from 31 fungal genomes.</title>
        <authorList>
            <person name="Floudas D."/>
            <person name="Binder M."/>
            <person name="Riley R."/>
            <person name="Barry K."/>
            <person name="Blanchette R.A."/>
            <person name="Henrissat B."/>
            <person name="Martinez A.T."/>
            <person name="Otillar R."/>
            <person name="Spatafora J.W."/>
            <person name="Yadav J.S."/>
            <person name="Aerts A."/>
            <person name="Benoit I."/>
            <person name="Boyd A."/>
            <person name="Carlson A."/>
            <person name="Copeland A."/>
            <person name="Coutinho P.M."/>
            <person name="de Vries R.P."/>
            <person name="Ferreira P."/>
            <person name="Findley K."/>
            <person name="Foster B."/>
            <person name="Gaskell J."/>
            <person name="Glotzer D."/>
            <person name="Gorecki P."/>
            <person name="Heitman J."/>
            <person name="Hesse C."/>
            <person name="Hori C."/>
            <person name="Igarashi K."/>
            <person name="Jurgens J.A."/>
            <person name="Kallen N."/>
            <person name="Kersten P."/>
            <person name="Kohler A."/>
            <person name="Kuees U."/>
            <person name="Kumar T.K.A."/>
            <person name="Kuo A."/>
            <person name="LaButti K."/>
            <person name="Larrondo L.F."/>
            <person name="Lindquist E."/>
            <person name="Ling A."/>
            <person name="Lombard V."/>
            <person name="Lucas S."/>
            <person name="Lundell T."/>
            <person name="Martin R."/>
            <person name="McLaughlin D.J."/>
            <person name="Morgenstern I."/>
            <person name="Morin E."/>
            <person name="Murat C."/>
            <person name="Nagy L.G."/>
            <person name="Nolan M."/>
            <person name="Ohm R.A."/>
            <person name="Patyshakuliyeva A."/>
            <person name="Rokas A."/>
            <person name="Ruiz-Duenas F.J."/>
            <person name="Sabat G."/>
            <person name="Salamov A."/>
            <person name="Samejima M."/>
            <person name="Schmutz J."/>
            <person name="Slot J.C."/>
            <person name="St John F."/>
            <person name="Stenlid J."/>
            <person name="Sun H."/>
            <person name="Sun S."/>
            <person name="Syed K."/>
            <person name="Tsang A."/>
            <person name="Wiebenga A."/>
            <person name="Young D."/>
            <person name="Pisabarro A."/>
            <person name="Eastwood D.C."/>
            <person name="Martin F."/>
            <person name="Cullen D."/>
            <person name="Grigoriev I.V."/>
            <person name="Hibbett D.S."/>
        </authorList>
    </citation>
    <scope>NUCLEOTIDE SEQUENCE [LARGE SCALE GENOMIC DNA]</scope>
    <source>
        <strain evidence="3">RWD-64-598 SS2</strain>
    </source>
</reference>
<dbReference type="Proteomes" id="UP000053558">
    <property type="component" value="Unassembled WGS sequence"/>
</dbReference>
<feature type="region of interest" description="Disordered" evidence="1">
    <location>
        <begin position="86"/>
        <end position="156"/>
    </location>
</feature>
<dbReference type="EMBL" id="JH711573">
    <property type="protein sequence ID" value="EIW87100.1"/>
    <property type="molecule type" value="Genomic_DNA"/>
</dbReference>
<proteinExistence type="predicted"/>
<dbReference type="AlphaFoldDB" id="A0A5M3N6N2"/>
<protein>
    <submittedName>
        <fullName evidence="2">Uncharacterized protein</fullName>
    </submittedName>
</protein>
<dbReference type="OrthoDB" id="3260913at2759"/>
<evidence type="ECO:0000313" key="3">
    <source>
        <dbReference type="Proteomes" id="UP000053558"/>
    </source>
</evidence>
<evidence type="ECO:0000313" key="2">
    <source>
        <dbReference type="EMBL" id="EIW87100.1"/>
    </source>
</evidence>
<feature type="region of interest" description="Disordered" evidence="1">
    <location>
        <begin position="231"/>
        <end position="255"/>
    </location>
</feature>
<feature type="compositionally biased region" description="Basic and acidic residues" evidence="1">
    <location>
        <begin position="245"/>
        <end position="255"/>
    </location>
</feature>
<dbReference type="GeneID" id="19204569"/>
<dbReference type="KEGG" id="cput:CONPUDRAFT_161710"/>
<organism evidence="2 3">
    <name type="scientific">Coniophora puteana (strain RWD-64-598)</name>
    <name type="common">Brown rot fungus</name>
    <dbReference type="NCBI Taxonomy" id="741705"/>
    <lineage>
        <taxon>Eukaryota</taxon>
        <taxon>Fungi</taxon>
        <taxon>Dikarya</taxon>
        <taxon>Basidiomycota</taxon>
        <taxon>Agaricomycotina</taxon>
        <taxon>Agaricomycetes</taxon>
        <taxon>Agaricomycetidae</taxon>
        <taxon>Boletales</taxon>
        <taxon>Coniophorineae</taxon>
        <taxon>Coniophoraceae</taxon>
        <taxon>Coniophora</taxon>
    </lineage>
</organism>
<comment type="caution">
    <text evidence="2">The sequence shown here is derived from an EMBL/GenBank/DDBJ whole genome shotgun (WGS) entry which is preliminary data.</text>
</comment>
<dbReference type="OMA" id="TIVITPC"/>
<dbReference type="RefSeq" id="XP_007763704.1">
    <property type="nucleotide sequence ID" value="XM_007765514.1"/>
</dbReference>